<dbReference type="InterPro" id="IPR026341">
    <property type="entry name" value="T9SS_type_B"/>
</dbReference>
<dbReference type="InterPro" id="IPR050991">
    <property type="entry name" value="ECM_Regulatory_Proteins"/>
</dbReference>
<gene>
    <name evidence="8" type="ORF">GOQ30_11880</name>
</gene>
<dbReference type="Gene3D" id="2.60.120.290">
    <property type="entry name" value="Spermadhesin, CUB domain"/>
    <property type="match status" value="1"/>
</dbReference>
<keyword evidence="9" id="KW-1185">Reference proteome</keyword>
<evidence type="ECO:0000259" key="6">
    <source>
        <dbReference type="PROSITE" id="PS50853"/>
    </source>
</evidence>
<dbReference type="Pfam" id="PF00041">
    <property type="entry name" value="fn3"/>
    <property type="match status" value="2"/>
</dbReference>
<feature type="domain" description="LTD" evidence="7">
    <location>
        <begin position="1914"/>
        <end position="2081"/>
    </location>
</feature>
<dbReference type="PROSITE" id="PS50853">
    <property type="entry name" value="FN3"/>
    <property type="match status" value="4"/>
</dbReference>
<dbReference type="Pfam" id="PF13585">
    <property type="entry name" value="CHU_C"/>
    <property type="match status" value="1"/>
</dbReference>
<dbReference type="Proteomes" id="UP000431264">
    <property type="component" value="Unassembled WGS sequence"/>
</dbReference>
<evidence type="ECO:0000256" key="2">
    <source>
        <dbReference type="ARBA" id="ARBA00022737"/>
    </source>
</evidence>
<dbReference type="CDD" id="cd00041">
    <property type="entry name" value="CUB"/>
    <property type="match status" value="1"/>
</dbReference>
<dbReference type="PROSITE" id="PS51841">
    <property type="entry name" value="LTD"/>
    <property type="match status" value="1"/>
</dbReference>
<dbReference type="EMBL" id="WQLW01000008">
    <property type="protein sequence ID" value="MVO09860.1"/>
    <property type="molecule type" value="Genomic_DNA"/>
</dbReference>
<evidence type="ECO:0000256" key="1">
    <source>
        <dbReference type="ARBA" id="ARBA00022729"/>
    </source>
</evidence>
<dbReference type="InterPro" id="IPR013783">
    <property type="entry name" value="Ig-like_fold"/>
</dbReference>
<dbReference type="OrthoDB" id="608579at2"/>
<comment type="caution">
    <text evidence="8">The sequence shown here is derived from an EMBL/GenBank/DDBJ whole genome shotgun (WGS) entry which is preliminary data.</text>
</comment>
<evidence type="ECO:0000256" key="3">
    <source>
        <dbReference type="ARBA" id="ARBA00023157"/>
    </source>
</evidence>
<dbReference type="NCBIfam" id="NF038128">
    <property type="entry name" value="choice_anch_J"/>
    <property type="match status" value="1"/>
</dbReference>
<feature type="domain" description="Fibronectin type-III" evidence="6">
    <location>
        <begin position="194"/>
        <end position="283"/>
    </location>
</feature>
<dbReference type="Pfam" id="PF00932">
    <property type="entry name" value="LTD"/>
    <property type="match status" value="1"/>
</dbReference>
<feature type="domain" description="CUB" evidence="5">
    <location>
        <begin position="701"/>
        <end position="830"/>
    </location>
</feature>
<accession>A0A6I4IJC1</accession>
<dbReference type="SUPFAM" id="SSF49854">
    <property type="entry name" value="Spermadhesin, CUB domain"/>
    <property type="match status" value="1"/>
</dbReference>
<name>A0A6I4IJC1_9FLAO</name>
<evidence type="ECO:0000256" key="4">
    <source>
        <dbReference type="SAM" id="SignalP"/>
    </source>
</evidence>
<dbReference type="PANTHER" id="PTHR46708">
    <property type="entry name" value="TENASCIN"/>
    <property type="match status" value="1"/>
</dbReference>
<keyword evidence="2" id="KW-0677">Repeat</keyword>
<dbReference type="NCBIfam" id="TIGR04131">
    <property type="entry name" value="Bac_Flav_CTERM"/>
    <property type="match status" value="1"/>
</dbReference>
<dbReference type="Gene3D" id="2.60.40.10">
    <property type="entry name" value="Immunoglobulins"/>
    <property type="match status" value="3"/>
</dbReference>
<evidence type="ECO:0000313" key="9">
    <source>
        <dbReference type="Proteomes" id="UP000431264"/>
    </source>
</evidence>
<dbReference type="InterPro" id="IPR036116">
    <property type="entry name" value="FN3_sf"/>
</dbReference>
<dbReference type="Pfam" id="PF00431">
    <property type="entry name" value="CUB"/>
    <property type="match status" value="1"/>
</dbReference>
<proteinExistence type="predicted"/>
<dbReference type="InterPro" id="IPR000859">
    <property type="entry name" value="CUB_dom"/>
</dbReference>
<evidence type="ECO:0000313" key="8">
    <source>
        <dbReference type="EMBL" id="MVO09860.1"/>
    </source>
</evidence>
<dbReference type="RefSeq" id="WP_140998233.1">
    <property type="nucleotide sequence ID" value="NZ_VDCZ01000008.1"/>
</dbReference>
<dbReference type="InterPro" id="IPR001322">
    <property type="entry name" value="Lamin_tail_dom"/>
</dbReference>
<dbReference type="PANTHER" id="PTHR46708:SF2">
    <property type="entry name" value="FIBRONECTIN TYPE-III DOMAIN-CONTAINING PROTEIN"/>
    <property type="match status" value="1"/>
</dbReference>
<dbReference type="Gene3D" id="2.60.120.200">
    <property type="match status" value="1"/>
</dbReference>
<dbReference type="InterPro" id="IPR014755">
    <property type="entry name" value="Cu-Rt/internalin_Ig-like"/>
</dbReference>
<dbReference type="PROSITE" id="PS01180">
    <property type="entry name" value="CUB"/>
    <property type="match status" value="1"/>
</dbReference>
<organism evidence="8 9">
    <name type="scientific">Flavobacterium profundi</name>
    <dbReference type="NCBI Taxonomy" id="1774945"/>
    <lineage>
        <taxon>Bacteria</taxon>
        <taxon>Pseudomonadati</taxon>
        <taxon>Bacteroidota</taxon>
        <taxon>Flavobacteriia</taxon>
        <taxon>Flavobacteriales</taxon>
        <taxon>Flavobacteriaceae</taxon>
        <taxon>Flavobacterium</taxon>
    </lineage>
</organism>
<feature type="domain" description="Fibronectin type-III" evidence="6">
    <location>
        <begin position="629"/>
        <end position="720"/>
    </location>
</feature>
<dbReference type="CDD" id="cd00063">
    <property type="entry name" value="FN3"/>
    <property type="match status" value="3"/>
</dbReference>
<dbReference type="Gene3D" id="2.60.40.1220">
    <property type="match status" value="2"/>
</dbReference>
<feature type="signal peptide" evidence="4">
    <location>
        <begin position="1"/>
        <end position="18"/>
    </location>
</feature>
<feature type="chain" id="PRO_5026028764" evidence="4">
    <location>
        <begin position="19"/>
        <end position="2330"/>
    </location>
</feature>
<sequence>MKKLLLFFMSLVTFIGYSQLPENFEGTFPPTGWAVFTSGSGTSNWNVTTAGVLVYPDGGTQSAYIPRENVGQGNTSYKWMVTPAITGLNANSELRFQTRQQFVGNSGTIFELRYSTTSQTDINSFTTLQTWDENQLNTPYDQYNEKVVDISSLAAFPNVYFAFVKVHLQTGTTTPTFGDGWLIDAVRLTEACLPPSAPLSEINITSTSVELSLGTNGSATQWEVDIYPNGGSPSGSGIIVNSMPFTISGLIPNTTYELYIRSVCSGGVTSVWVGPFNTQTLPQGLDCSDPIQITTVPYSTTDNTNVYGNDFTGPQGSSCAGGSANYLAGNDVVYEFTPTFTGTVSIISDPVEGNSSLFVYSSCANIGVSCLEGVANSGSDPREINNFSVTAGQSYYIVISSLTTNVGINYNLVIQRESCAQPTDLTINNLTNTSVQLSWGNPSGATSWEVVNQPVGTGIPSSSGTQTNNNTAYQVTGLNPGTNYEYWVRADCNDGTFSAWEGPYTYMTLLCLPTEQCNYVFELWDSLGNGWQGNTMNVSQNGTVVAVLTGPTVSDGTNHIQVSVPLCNNQPFVLYWDPAPTSSNPEEVGVSIIEPTANNVIFLKQPGSGSANSQLYNGVVQCTPPTCPQPTNIVVSNINSDSAYVNWSDNAGTTQWEVIVQLGGIGYPGSGVSGVLTSTRPFVATGLNSSTIYEVYVRAICGGSDTSVWSGPIVFETTPDYCAGDHYYDPGGAAGNYPNGLVDGILNTICPNIPGDVVTVSFNSFNTQANFDVLEIYNGPNDSGVLLGSFSGSNLPPNFTSSDPSGCLTFKFYSNGATTSSGWDATITCGPPPTCPAPISLYLVNTNGNEFTMGWTETGTATQWEVIYIPRNSTPPTASDTGTIVNSNPATLVGVPTGSYDVYVRAICGPGNMSEWSSVPIITYSSDGLQACGSVEIDNPNNGVIEVCSNDNCVNLTASYFETGETNTYRIEQIPFNLPFQPDSPTATNIIDDDRWSDVIQLPFNFCFYGEVYTSCSVSSNGVLTFNSVAPGSFSPWSFNQTIPNTTFPIKNAIYGVYQDTDPSVNTQPIINYEIFGSEPCRVLVFSIDRLAQYSCGTSVPLQSSQIVLYETSNVIDVYVQNRVPCPTWQFGVGVLGLQNAAGTIAHVPAGRNTGAWSASEEAWRFIPDGNPNVTFAWYKDNVLYSTDTDISVCINATTRMTAQAIYTSCDGVDTPTTQTVLLNYTNEFDPTFDPIGPICEGETITLPTASLEGVTGSWTPDTVDNTQTTEYIFTPDPGQCARPTSLEIIVRDQVTPSFIQPAPICAGDVAPVLPTTSDNGVTGSWSPSVVDNMTSGQYTFTPNSGQCGSPFVMDITVLPACELNIIATAVNIQNCETTGSGEYFNVTGNGTDLIGPSGNVFPNSDLGTYVQNSGSLILNGGELRTHKGTSSNICSVEMKYRIYEVSATPGMFTSLALPLLDDCNAGSFPSGGTCDPGDQKWNAISAVVDLTTLALGNYRIDVYYELVGDYDSTTDCLDTLLVDNNGSYYSAEFAIQSTPVFTYEDPTYCNATDGSITISGLNPSDGYSIAYTDDTVAVGPTTYYANLNGQIVLNGLNAGVYTNFDVIINGCNIGNSNDITLVNPTITPTFNPIGPFCAGTTFSLPVNSNEGISGTWSPAVNNSQTTTYTFVPNAGQCAVNSAPYTVVINQLPFVTQVTAEDFCPGSNASFTITGSPNATVDYQIDGGTTVNATLDASGAATIVVPSPTDDVIITLSLINDGTCVNPLNNTATASILPLPTITSLEAINNIVCIGSDAAFTVNGTANATVNYSVNGGATQTLTLDASGAYTITIPTIDDPSQVMSLEVSLLEIINSTTLCSNTLSNINATVTIISVPYATIDSDPEPIGTIDPDNPVARYCVDEGESVAIEITSPLTSQLNFPTDIFISEVTDAHTSPTRKLTYLEIYNGTGAAVNLGNYKLRIYNGGGYPTATPAFETALSGTLNNDDVVVIKIGDGANLGGVVPDLSYDAIEINNNDNIRLTDLSDNDIDVWGQDNYPPYLPFGIGYNYRRIASGTVLPSTTWNPADWEATDWNTTFSDYSNVGVYSLYSADYDFELAMLDLNSLPNEVYIPIETISLPNVTFTNPLGVGNYTLTTYDRVVQCYSKPFKIVVKEKAAFDLGEQEVCQGSTVEFPTVEVPETDDYGQIILDGSGNPVMIEVDGTWSPSSISTSTKGTVVYTFTPNATNNESCYGTGEFTITTISCTIPKGFSPNGDGNNDTWDLSNFNVKKVEVFNRYGLQVYSKNDYTNEWGGKQDNGNALPSGTYYYTIEFYDRESVTGWVYINKGE</sequence>
<reference evidence="9" key="1">
    <citation type="submission" date="2019-05" db="EMBL/GenBank/DDBJ databases">
        <title>Flavobacterium profundi sp. nov., isolated from a deep-sea seamount.</title>
        <authorList>
            <person name="Zhang D.-C."/>
        </authorList>
    </citation>
    <scope>NUCLEOTIDE SEQUENCE [LARGE SCALE GENOMIC DNA]</scope>
    <source>
        <strain evidence="9">TP390</strain>
    </source>
</reference>
<keyword evidence="3" id="KW-1015">Disulfide bond</keyword>
<protein>
    <submittedName>
        <fullName evidence="8">T9SS type B sorting domain-containing protein</fullName>
    </submittedName>
</protein>
<evidence type="ECO:0000259" key="5">
    <source>
        <dbReference type="PROSITE" id="PS01180"/>
    </source>
</evidence>
<dbReference type="SMART" id="SM00060">
    <property type="entry name" value="FN3"/>
    <property type="match status" value="4"/>
</dbReference>
<dbReference type="InterPro" id="IPR003961">
    <property type="entry name" value="FN3_dom"/>
</dbReference>
<dbReference type="SUPFAM" id="SSF49265">
    <property type="entry name" value="Fibronectin type III"/>
    <property type="match status" value="3"/>
</dbReference>
<dbReference type="InterPro" id="IPR035914">
    <property type="entry name" value="Sperma_CUB_dom_sf"/>
</dbReference>
<keyword evidence="1 4" id="KW-0732">Signal</keyword>
<evidence type="ECO:0000259" key="7">
    <source>
        <dbReference type="PROSITE" id="PS51841"/>
    </source>
</evidence>
<feature type="domain" description="Fibronectin type-III" evidence="6">
    <location>
        <begin position="421"/>
        <end position="511"/>
    </location>
</feature>
<feature type="domain" description="Fibronectin type-III" evidence="6">
    <location>
        <begin position="837"/>
        <end position="928"/>
    </location>
</feature>